<dbReference type="OrthoDB" id="25872at2759"/>
<dbReference type="STRING" id="30069.A0A182XVW0"/>
<keyword evidence="5" id="KW-0677">Repeat</keyword>
<dbReference type="GO" id="GO:0016973">
    <property type="term" value="P:poly(A)+ mRNA export from nucleus"/>
    <property type="evidence" value="ECO:0007669"/>
    <property type="project" value="TreeGrafter"/>
</dbReference>
<dbReference type="CTD" id="56001"/>
<dbReference type="AlphaFoldDB" id="A0A182XVW0"/>
<dbReference type="PANTHER" id="PTHR10662">
    <property type="entry name" value="NUCLEAR RNA EXPORT FACTOR"/>
    <property type="match status" value="1"/>
</dbReference>
<dbReference type="GO" id="GO:0005634">
    <property type="term" value="C:nucleus"/>
    <property type="evidence" value="ECO:0007669"/>
    <property type="project" value="UniProtKB-SubCell"/>
</dbReference>
<dbReference type="InterPro" id="IPR009060">
    <property type="entry name" value="UBA-like_sf"/>
</dbReference>
<evidence type="ECO:0000256" key="1">
    <source>
        <dbReference type="ARBA" id="ARBA00004123"/>
    </source>
</evidence>
<evidence type="ECO:0000256" key="5">
    <source>
        <dbReference type="ARBA" id="ARBA00022737"/>
    </source>
</evidence>
<dbReference type="VEuPathDB" id="VectorBase:ASTE004637"/>
<evidence type="ECO:0000313" key="9">
    <source>
        <dbReference type="Proteomes" id="UP000076408"/>
    </source>
</evidence>
<dbReference type="CDD" id="cd14342">
    <property type="entry name" value="UBA_TAP-C"/>
    <property type="match status" value="1"/>
</dbReference>
<dbReference type="VEuPathDB" id="VectorBase:ASTEI20_031839"/>
<dbReference type="SUPFAM" id="SSF52058">
    <property type="entry name" value="L domain-like"/>
    <property type="match status" value="2"/>
</dbReference>
<dbReference type="KEGG" id="aste:118505499"/>
<dbReference type="GO" id="GO:0003723">
    <property type="term" value="F:RNA binding"/>
    <property type="evidence" value="ECO:0007669"/>
    <property type="project" value="TreeGrafter"/>
</dbReference>
<dbReference type="PROSITE" id="PS51450">
    <property type="entry name" value="LRR"/>
    <property type="match status" value="2"/>
</dbReference>
<dbReference type="PANTHER" id="PTHR10662:SF22">
    <property type="entry name" value="NUCLEAR RNA EXPORT FACTOR 1"/>
    <property type="match status" value="1"/>
</dbReference>
<dbReference type="PROSITE" id="PS51281">
    <property type="entry name" value="TAP_C"/>
    <property type="match status" value="1"/>
</dbReference>
<evidence type="ECO:0000256" key="4">
    <source>
        <dbReference type="ARBA" id="ARBA00022614"/>
    </source>
</evidence>
<dbReference type="Gene3D" id="3.80.10.10">
    <property type="entry name" value="Ribonuclease Inhibitor"/>
    <property type="match status" value="2"/>
</dbReference>
<reference evidence="8" key="2">
    <citation type="submission" date="2020-05" db="UniProtKB">
        <authorList>
            <consortium name="EnsemblMetazoa"/>
        </authorList>
    </citation>
    <scope>IDENTIFICATION</scope>
    <source>
        <strain evidence="8">Indian</strain>
    </source>
</reference>
<comment type="similarity">
    <text evidence="2">Belongs to the NXF family.</text>
</comment>
<evidence type="ECO:0000256" key="3">
    <source>
        <dbReference type="ARBA" id="ARBA00022448"/>
    </source>
</evidence>
<evidence type="ECO:0000256" key="6">
    <source>
        <dbReference type="ARBA" id="ARBA00022816"/>
    </source>
</evidence>
<dbReference type="SMART" id="SM00804">
    <property type="entry name" value="TAP_C"/>
    <property type="match status" value="1"/>
</dbReference>
<keyword evidence="3" id="KW-0813">Transport</keyword>
<dbReference type="InterPro" id="IPR032710">
    <property type="entry name" value="NTF2-like_dom_sf"/>
</dbReference>
<dbReference type="SUPFAM" id="SSF46934">
    <property type="entry name" value="UBA-like"/>
    <property type="match status" value="1"/>
</dbReference>
<reference evidence="9" key="1">
    <citation type="journal article" date="2014" name="Genome Biol.">
        <title>Genome analysis of a major urban malaria vector mosquito, Anopheles stephensi.</title>
        <authorList>
            <person name="Jiang X."/>
            <person name="Peery A."/>
            <person name="Hall A.B."/>
            <person name="Sharma A."/>
            <person name="Chen X.G."/>
            <person name="Waterhouse R.M."/>
            <person name="Komissarov A."/>
            <person name="Riehle M.M."/>
            <person name="Shouche Y."/>
            <person name="Sharakhova M.V."/>
            <person name="Lawson D."/>
            <person name="Pakpour N."/>
            <person name="Arensburger P."/>
            <person name="Davidson V.L."/>
            <person name="Eiglmeier K."/>
            <person name="Emrich S."/>
            <person name="George P."/>
            <person name="Kennedy R.C."/>
            <person name="Mane S.P."/>
            <person name="Maslen G."/>
            <person name="Oringanje C."/>
            <person name="Qi Y."/>
            <person name="Settlage R."/>
            <person name="Tojo M."/>
            <person name="Tubio J.M."/>
            <person name="Unger M.F."/>
            <person name="Wang B."/>
            <person name="Vernick K.D."/>
            <person name="Ribeiro J.M."/>
            <person name="James A.A."/>
            <person name="Michel K."/>
            <person name="Riehle M.A."/>
            <person name="Luckhart S."/>
            <person name="Sharakhov I.V."/>
            <person name="Tu Z."/>
        </authorList>
    </citation>
    <scope>NUCLEOTIDE SEQUENCE [LARGE SCALE GENOMIC DNA]</scope>
    <source>
        <strain evidence="9">Indian</strain>
    </source>
</reference>
<keyword evidence="9" id="KW-1185">Reference proteome</keyword>
<proteinExistence type="inferred from homology"/>
<dbReference type="Pfam" id="PF03943">
    <property type="entry name" value="TAP_C"/>
    <property type="match status" value="1"/>
</dbReference>
<dbReference type="Pfam" id="PF22602">
    <property type="entry name" value="NXF_NTF2"/>
    <property type="match status" value="1"/>
</dbReference>
<dbReference type="InterPro" id="IPR001611">
    <property type="entry name" value="Leu-rich_rpt"/>
</dbReference>
<evidence type="ECO:0000256" key="2">
    <source>
        <dbReference type="ARBA" id="ARBA00009285"/>
    </source>
</evidence>
<dbReference type="InterPro" id="IPR032675">
    <property type="entry name" value="LRR_dom_sf"/>
</dbReference>
<evidence type="ECO:0000256" key="7">
    <source>
        <dbReference type="ARBA" id="ARBA00023242"/>
    </source>
</evidence>
<organism evidence="8 9">
    <name type="scientific">Anopheles stephensi</name>
    <name type="common">Indo-Pakistan malaria mosquito</name>
    <dbReference type="NCBI Taxonomy" id="30069"/>
    <lineage>
        <taxon>Eukaryota</taxon>
        <taxon>Metazoa</taxon>
        <taxon>Ecdysozoa</taxon>
        <taxon>Arthropoda</taxon>
        <taxon>Hexapoda</taxon>
        <taxon>Insecta</taxon>
        <taxon>Pterygota</taxon>
        <taxon>Neoptera</taxon>
        <taxon>Endopterygota</taxon>
        <taxon>Diptera</taxon>
        <taxon>Nematocera</taxon>
        <taxon>Culicoidea</taxon>
        <taxon>Culicidae</taxon>
        <taxon>Anophelinae</taxon>
        <taxon>Anopheles</taxon>
    </lineage>
</organism>
<dbReference type="PROSITE" id="PS50177">
    <property type="entry name" value="NTF2_DOMAIN"/>
    <property type="match status" value="1"/>
</dbReference>
<accession>A0A182XVW0</accession>
<dbReference type="EnsemblMetazoa" id="ASTEI00346-RA">
    <property type="protein sequence ID" value="ASTEI00346-PA"/>
    <property type="gene ID" value="ASTEI00346"/>
</dbReference>
<keyword evidence="4" id="KW-0433">Leucine-rich repeat</keyword>
<name>A0A182XVW0_ANOST</name>
<comment type="subcellular location">
    <subcellularLocation>
        <location evidence="1">Nucleus</location>
    </subcellularLocation>
</comment>
<dbReference type="OMA" id="ERFNIMN"/>
<dbReference type="Gene3D" id="3.10.450.50">
    <property type="match status" value="1"/>
</dbReference>
<dbReference type="RefSeq" id="XP_035897252.1">
    <property type="nucleotide sequence ID" value="XM_036041359.1"/>
</dbReference>
<sequence length="907" mass="104059">MSEKEPVRIKAEPAIDSNVLCDATNSCIEEMVQELQNQDRERKAQGAATVTDQSMRQDDHDESVFYNIHSVLPKTLKMRTGESDIVLEPKLASRLYNGSNLQYDRTMLNRADVWHQVIVHHENGCSKAKILETLFNKFTYCDFFPVAYRRHVNVDFFLLRMCNQVMMKMFEEGMKLKCGTQELAVSVRLGAARFQNGQIFPRQTITKAVQERCDNAAQYGSSNLLNLDSFAEHVSLQELSINLGNRAQFEVVCSAIVQVLNDNSCINTLRLSNNGISHISVLASAKHLRIASLDLRGNRIKHPSSLRGLREMPLLELFVLGNNLTEVPDYEKVLHSIFPQLLKLDTNLTSPVVTKVVRDGDEEEEEVEITSPGTLITEADMNVTAFQKYNMTPHWHKVTVLHNGVCNKQDILDALFNLLGKHTFFPCYYKTYSKEDEFLVQNCFDALLVLVRQKLKLPMRAKNAVLKLSLTMNVAEAGEKDVQPLKRLEWFVGKRFQNSCLDLCSMQTDLNKCRYVDFCAKSPSTLRYIMEYAARKFGSACLVLRLRHNELKNCVALESLSKFYSLVSLDLRYNLISKFSDLKGIPWNNVTELFLDNNPVCGTAHTGVEYVRNVKQFFGMLKQLDGKSLLGNFPFCQNYICVPEAYKFAESFVKHYFALFDSFQRADLQELYHPRAQFSMTCDFEIDAAHTSEEQMNSQQLRQVSYIQHSRNLLKFRGNPNRAMSMLIVGNERIGYVLTSFPKTEFDFYSFRIDVPVFTPERVLITVNGRMREDEFAVPGQNNIMGFTRTWLIQPSGMGTNLFHEALEYKIHNDMLHMYDVVNGRNETFGNSAETATEQESPMDVTLSDSDDRENALIVFKQLTKLNTEWSKRCLEESSWNLKVALNVFLKLYESKRIPKIAFQDDM</sequence>
<dbReference type="InterPro" id="IPR018222">
    <property type="entry name" value="Nuclear_transport_factor_2_euk"/>
</dbReference>
<dbReference type="GeneID" id="118505499"/>
<protein>
    <recommendedName>
        <fullName evidence="10">NTF2 domain-containing protein</fullName>
    </recommendedName>
</protein>
<dbReference type="SUPFAM" id="SSF54427">
    <property type="entry name" value="NTF2-like"/>
    <property type="match status" value="1"/>
</dbReference>
<dbReference type="InterPro" id="IPR030217">
    <property type="entry name" value="NXF_fam"/>
</dbReference>
<dbReference type="InterPro" id="IPR005637">
    <property type="entry name" value="TAP_C_dom"/>
</dbReference>
<evidence type="ECO:0008006" key="10">
    <source>
        <dbReference type="Google" id="ProtNLM"/>
    </source>
</evidence>
<evidence type="ECO:0000313" key="8">
    <source>
        <dbReference type="EnsemblMetazoa" id="ASTEI00346-PA"/>
    </source>
</evidence>
<dbReference type="InterPro" id="IPR002075">
    <property type="entry name" value="NTF2_dom"/>
</dbReference>
<dbReference type="Proteomes" id="UP000076408">
    <property type="component" value="Unassembled WGS sequence"/>
</dbReference>
<dbReference type="Gene3D" id="1.10.8.10">
    <property type="entry name" value="DNA helicase RuvA subunit, C-terminal domain"/>
    <property type="match status" value="1"/>
</dbReference>
<keyword evidence="6" id="KW-0509">mRNA transport</keyword>
<dbReference type="VEuPathDB" id="VectorBase:ASTEI00346"/>
<keyword evidence="7" id="KW-0539">Nucleus</keyword>